<proteinExistence type="predicted"/>
<organism evidence="1 2">
    <name type="scientific">Polaribacter sejongensis</name>
    <dbReference type="NCBI Taxonomy" id="985043"/>
    <lineage>
        <taxon>Bacteria</taxon>
        <taxon>Pseudomonadati</taxon>
        <taxon>Bacteroidota</taxon>
        <taxon>Flavobacteriia</taxon>
        <taxon>Flavobacteriales</taxon>
        <taxon>Flavobacteriaceae</taxon>
    </lineage>
</organism>
<dbReference type="Proteomes" id="UP000232721">
    <property type="component" value="Chromosome"/>
</dbReference>
<dbReference type="Gene3D" id="3.20.20.80">
    <property type="entry name" value="Glycosidases"/>
    <property type="match status" value="1"/>
</dbReference>
<sequence length="587" mass="65799">MFSQSFNWTVDANGMYRNGTPFFLNGQSWAKATPFTDGQQTNSEALVKEKLSELSAIGVNTLRIYGSPDDSKWGNSYFENYANLIKWIEEWNVANPDGGNPNKAMHYMVQINPEDNISDLSDDLPTNDAASFARAISDTSHKGSVASLINTINTAAGTDGSKYLMGYLMYHELNVSSKYASWYNEIGAQGIEDFMNAAADAIHNTYAPGKLVSHTGDAKDSGNGISVNLYQELENLDSEDGNVFENFDLLGFNLYISTDAILKKNSYYKRIVHRRGISVNSNRGWYVGETGASYDRDANSSSVAAANYENHEGAANLEIMFHKTKELGNLIGFMLFTVQDNDTDLAISSVIKQRGHYDFYGDKKFLYYIYKDILIDQVSTNNRFHSTDDHEVGVTIEESTSNYSITFQFKNKTTSDKEFFWSIHGDQGSGSQRFSKLEEESYLMLNAGEQTSFTKTIVKPSSNVLFAVSASVIKEKTPDNQYFYGREHVFSDAISTVAGLNLNVNNFPLSIKDFSINHNQNLKSGLIIVTENNGFRTPEGSWEIILYSLKGSEMFRKKLHKSQILNWSELLPGISIHTLLAYKLKRN</sequence>
<name>A0ABM6Q2K8_9FLAO</name>
<protein>
    <submittedName>
        <fullName evidence="1">Uncharacterized protein</fullName>
    </submittedName>
</protein>
<dbReference type="SUPFAM" id="SSF51445">
    <property type="entry name" value="(Trans)glycosidases"/>
    <property type="match status" value="1"/>
</dbReference>
<gene>
    <name evidence="1" type="ORF">BTO15_15625</name>
</gene>
<reference evidence="1 2" key="1">
    <citation type="submission" date="2017-02" db="EMBL/GenBank/DDBJ databases">
        <title>Trade-off between light-utilization and light-protection in marine flavobacteria.</title>
        <authorList>
            <person name="Kumagai Y."/>
            <person name="Yoshizawa S."/>
            <person name="Kogure K."/>
            <person name="Iwasaki W."/>
        </authorList>
    </citation>
    <scope>NUCLEOTIDE SEQUENCE [LARGE SCALE GENOMIC DNA]</scope>
    <source>
        <strain evidence="1 2">KCTC 23670</strain>
    </source>
</reference>
<dbReference type="InterPro" id="IPR017853">
    <property type="entry name" value="GH"/>
</dbReference>
<evidence type="ECO:0000313" key="1">
    <source>
        <dbReference type="EMBL" id="AUC23443.1"/>
    </source>
</evidence>
<evidence type="ECO:0000313" key="2">
    <source>
        <dbReference type="Proteomes" id="UP000232721"/>
    </source>
</evidence>
<dbReference type="EMBL" id="CP019336">
    <property type="protein sequence ID" value="AUC23443.1"/>
    <property type="molecule type" value="Genomic_DNA"/>
</dbReference>
<accession>A0ABM6Q2K8</accession>
<keyword evidence="2" id="KW-1185">Reference proteome</keyword>